<proteinExistence type="inferred from homology"/>
<dbReference type="EMBL" id="KN822989">
    <property type="protein sequence ID" value="KIO28877.1"/>
    <property type="molecule type" value="Genomic_DNA"/>
</dbReference>
<evidence type="ECO:0000313" key="3">
    <source>
        <dbReference type="Proteomes" id="UP000054248"/>
    </source>
</evidence>
<dbReference type="PANTHER" id="PTHR30344">
    <property type="entry name" value="6-PHOSPHOGLUCONOLACTONASE-RELATED"/>
    <property type="match status" value="1"/>
</dbReference>
<sequence>MVHTIYVGSYTNLITTLSFDPSTGSLQVTGTTEAGPNPSWVATHPTDKSLLFASNEVGEGKIVLFKRSEDGKLQLLQSVWSGGAGTAHFAVGEKEVVAANYSSGTLLTIPLQLSPPALLAPPNQPVKFDFPGTGPDADRQEASHPHQVAFHPSGKELLIPDLGSDKVWTLGRNAETQSWEVKGELKTKPGHGPRHLIVKGETVYVLNELESTMSTYPLPAAGAKESACLSLLTPPTQPAKGMLGAEVLLTESTPAFPEALIYASNRNDPHAEGDSIAIFTTADCAAGFSLVKEVRTGLNHLRAVTFGGEEDKYLVVGGLNGGGIKVFERTEGGKDLKEVAHLAAGVDKPTSFVVY</sequence>
<comment type="similarity">
    <text evidence="1">Belongs to the cycloisomerase 2 family.</text>
</comment>
<evidence type="ECO:0008006" key="4">
    <source>
        <dbReference type="Google" id="ProtNLM"/>
    </source>
</evidence>
<dbReference type="STRING" id="1051891.A0A0C3M5G1"/>
<keyword evidence="3" id="KW-1185">Reference proteome</keyword>
<gene>
    <name evidence="2" type="ORF">M407DRAFT_242816</name>
</gene>
<protein>
    <recommendedName>
        <fullName evidence="4">Isomerase YbhE</fullName>
    </recommendedName>
</protein>
<reference evidence="3" key="2">
    <citation type="submission" date="2015-01" db="EMBL/GenBank/DDBJ databases">
        <title>Evolutionary Origins and Diversification of the Mycorrhizal Mutualists.</title>
        <authorList>
            <consortium name="DOE Joint Genome Institute"/>
            <consortium name="Mycorrhizal Genomics Consortium"/>
            <person name="Kohler A."/>
            <person name="Kuo A."/>
            <person name="Nagy L.G."/>
            <person name="Floudas D."/>
            <person name="Copeland A."/>
            <person name="Barry K.W."/>
            <person name="Cichocki N."/>
            <person name="Veneault-Fourrey C."/>
            <person name="LaButti K."/>
            <person name="Lindquist E.A."/>
            <person name="Lipzen A."/>
            <person name="Lundell T."/>
            <person name="Morin E."/>
            <person name="Murat C."/>
            <person name="Riley R."/>
            <person name="Ohm R."/>
            <person name="Sun H."/>
            <person name="Tunlid A."/>
            <person name="Henrissat B."/>
            <person name="Grigoriev I.V."/>
            <person name="Hibbett D.S."/>
            <person name="Martin F."/>
        </authorList>
    </citation>
    <scope>NUCLEOTIDE SEQUENCE [LARGE SCALE GENOMIC DNA]</scope>
    <source>
        <strain evidence="3">MUT 4182</strain>
    </source>
</reference>
<dbReference type="InterPro" id="IPR019405">
    <property type="entry name" value="Lactonase_7-beta_prop"/>
</dbReference>
<organism evidence="2 3">
    <name type="scientific">Tulasnella calospora MUT 4182</name>
    <dbReference type="NCBI Taxonomy" id="1051891"/>
    <lineage>
        <taxon>Eukaryota</taxon>
        <taxon>Fungi</taxon>
        <taxon>Dikarya</taxon>
        <taxon>Basidiomycota</taxon>
        <taxon>Agaricomycotina</taxon>
        <taxon>Agaricomycetes</taxon>
        <taxon>Cantharellales</taxon>
        <taxon>Tulasnellaceae</taxon>
        <taxon>Tulasnella</taxon>
    </lineage>
</organism>
<dbReference type="InterPro" id="IPR015943">
    <property type="entry name" value="WD40/YVTN_repeat-like_dom_sf"/>
</dbReference>
<dbReference type="Gene3D" id="2.130.10.10">
    <property type="entry name" value="YVTN repeat-like/Quinoprotein amine dehydrogenase"/>
    <property type="match status" value="1"/>
</dbReference>
<reference evidence="2 3" key="1">
    <citation type="submission" date="2014-04" db="EMBL/GenBank/DDBJ databases">
        <authorList>
            <consortium name="DOE Joint Genome Institute"/>
            <person name="Kuo A."/>
            <person name="Girlanda M."/>
            <person name="Perotto S."/>
            <person name="Kohler A."/>
            <person name="Nagy L.G."/>
            <person name="Floudas D."/>
            <person name="Copeland A."/>
            <person name="Barry K.W."/>
            <person name="Cichocki N."/>
            <person name="Veneault-Fourrey C."/>
            <person name="LaButti K."/>
            <person name="Lindquist E.A."/>
            <person name="Lipzen A."/>
            <person name="Lundell T."/>
            <person name="Morin E."/>
            <person name="Murat C."/>
            <person name="Sun H."/>
            <person name="Tunlid A."/>
            <person name="Henrissat B."/>
            <person name="Grigoriev I.V."/>
            <person name="Hibbett D.S."/>
            <person name="Martin F."/>
            <person name="Nordberg H.P."/>
            <person name="Cantor M.N."/>
            <person name="Hua S.X."/>
        </authorList>
    </citation>
    <scope>NUCLEOTIDE SEQUENCE [LARGE SCALE GENOMIC DNA]</scope>
    <source>
        <strain evidence="2 3">MUT 4182</strain>
    </source>
</reference>
<dbReference type="HOGENOM" id="CLU_038716_1_0_1"/>
<evidence type="ECO:0000313" key="2">
    <source>
        <dbReference type="EMBL" id="KIO28877.1"/>
    </source>
</evidence>
<dbReference type="AlphaFoldDB" id="A0A0C3M5G1"/>
<evidence type="ECO:0000256" key="1">
    <source>
        <dbReference type="ARBA" id="ARBA00005564"/>
    </source>
</evidence>
<dbReference type="Proteomes" id="UP000054248">
    <property type="component" value="Unassembled WGS sequence"/>
</dbReference>
<dbReference type="GO" id="GO:0017057">
    <property type="term" value="F:6-phosphogluconolactonase activity"/>
    <property type="evidence" value="ECO:0007669"/>
    <property type="project" value="TreeGrafter"/>
</dbReference>
<dbReference type="PANTHER" id="PTHR30344:SF7">
    <property type="entry name" value="DUF2415 DOMAIN-CONTAINING PROTEIN"/>
    <property type="match status" value="1"/>
</dbReference>
<dbReference type="OrthoDB" id="9972196at2759"/>
<name>A0A0C3M5G1_9AGAM</name>
<dbReference type="SUPFAM" id="SSF75011">
    <property type="entry name" value="3-carboxy-cis,cis-mucoante lactonizing enzyme"/>
    <property type="match status" value="1"/>
</dbReference>
<accession>A0A0C3M5G1</accession>
<dbReference type="InterPro" id="IPR050282">
    <property type="entry name" value="Cycloisomerase_2"/>
</dbReference>
<dbReference type="Pfam" id="PF10282">
    <property type="entry name" value="Lactonase"/>
    <property type="match status" value="1"/>
</dbReference>